<feature type="domain" description="HAMP" evidence="7">
    <location>
        <begin position="360"/>
        <end position="413"/>
    </location>
</feature>
<dbReference type="FunFam" id="1.10.287.950:FF:000001">
    <property type="entry name" value="Methyl-accepting chemotaxis sensory transducer"/>
    <property type="match status" value="1"/>
</dbReference>
<protein>
    <submittedName>
        <fullName evidence="8">Methyl-accepting chemotaxis protein</fullName>
    </submittedName>
</protein>
<feature type="compositionally biased region" description="Basic and acidic residues" evidence="5">
    <location>
        <begin position="511"/>
        <end position="521"/>
    </location>
</feature>
<dbReference type="AlphaFoldDB" id="A0A9X3ZJX2"/>
<dbReference type="InterPro" id="IPR003660">
    <property type="entry name" value="HAMP_dom"/>
</dbReference>
<feature type="region of interest" description="Disordered" evidence="5">
    <location>
        <begin position="746"/>
        <end position="766"/>
    </location>
</feature>
<keyword evidence="9" id="KW-1185">Reference proteome</keyword>
<dbReference type="SUPFAM" id="SSF158472">
    <property type="entry name" value="HAMP domain-like"/>
    <property type="match status" value="1"/>
</dbReference>
<organism evidence="8 9">
    <name type="scientific">Hoeflea prorocentri</name>
    <dbReference type="NCBI Taxonomy" id="1922333"/>
    <lineage>
        <taxon>Bacteria</taxon>
        <taxon>Pseudomonadati</taxon>
        <taxon>Pseudomonadota</taxon>
        <taxon>Alphaproteobacteria</taxon>
        <taxon>Hyphomicrobiales</taxon>
        <taxon>Rhizobiaceae</taxon>
        <taxon>Hoeflea</taxon>
    </lineage>
</organism>
<evidence type="ECO:0000256" key="5">
    <source>
        <dbReference type="SAM" id="MobiDB-lite"/>
    </source>
</evidence>
<dbReference type="InterPro" id="IPR004089">
    <property type="entry name" value="MCPsignal_dom"/>
</dbReference>
<sequence length="766" mass="81306">MLISRKLPLAAAILTVVSIAASSIGGMMISSNALTREYSEKLSAISDGRRNQIETYLEATIKDIEEIAVTQDVAAALNLFGIALTMVEDGMENAFRDLVSDPNLSLDEKAAQGRASGASIYLNHEGKFGPVFAKIAEENGFEDIFLVKADGQVVYTLKKKDDFNVSLADAAWKDTLLAQAQKQALEKGDGDGVAFVDYAPYAPGEQSMTAFVAKPVIVGDETKGAFIVALPTGRIGAIMNNRTGLGKTGETVLINSKGYLLTDSPLTQTNDVGVVKLDPAQFSQLVGREIVSGVDDSYRENMSAKVAFAGVDFLNAGWVVAALVDSREAGEAVASMRQIVILASLVLLAVSLAGALLFSRNLTRPINALVANMRELSEGRTDFDIDNMDRKDEIGDMVRSVAVFKEAAIEKRRLEGEAEETRLTSEREASERAADKAQEAQQMQTAVDALAGGLERLSDGDLTVRLDEPFMDSLDRLRVDFNKTVVHLNSTLYQIQDGAGSIDGNAREMRASADDLSRRTEQQAASLEETSAALEEITSTVRETSERAAEAEQMANAAKDDADRSSSVVVEAVEAMEGIEKASSEISNIINVIDEIAFQTNLLALNAGVEAARAGDAGKGFAVVAQEVRELAQRAAGAATEIKDLITRSGSEVSNGVSLVKATGQALDQISQHVADINNRIATIAQASKEQLTGVQEVNSAVVQMDRMTQQNAAMVEETNAVIHKLADDSAGLSALAGEFSLSGDTADAGSSDGSVAEPAGHRLAG</sequence>
<keyword evidence="4" id="KW-0807">Transducer</keyword>
<evidence type="ECO:0000313" key="9">
    <source>
        <dbReference type="Proteomes" id="UP001151234"/>
    </source>
</evidence>
<dbReference type="GO" id="GO:0016020">
    <property type="term" value="C:membrane"/>
    <property type="evidence" value="ECO:0007669"/>
    <property type="project" value="UniProtKB-SubCell"/>
</dbReference>
<dbReference type="PANTHER" id="PTHR43531:SF11">
    <property type="entry name" value="METHYL-ACCEPTING CHEMOTAXIS PROTEIN 3"/>
    <property type="match status" value="1"/>
</dbReference>
<dbReference type="GO" id="GO:0006935">
    <property type="term" value="P:chemotaxis"/>
    <property type="evidence" value="ECO:0007669"/>
    <property type="project" value="UniProtKB-KW"/>
</dbReference>
<reference evidence="8" key="1">
    <citation type="submission" date="2022-11" db="EMBL/GenBank/DDBJ databases">
        <title>Draft genome sequence of Hoeflea poritis E7-10 and Hoeflea prorocentri PM5-8, separated from scleractinian coral Porites lutea and marine dinoflagellate.</title>
        <authorList>
            <person name="Zhang G."/>
            <person name="Wei Q."/>
            <person name="Cai L."/>
        </authorList>
    </citation>
    <scope>NUCLEOTIDE SEQUENCE</scope>
    <source>
        <strain evidence="8">PM5-8</strain>
    </source>
</reference>
<dbReference type="PROSITE" id="PS50111">
    <property type="entry name" value="CHEMOTAXIS_TRANSDUC_2"/>
    <property type="match status" value="1"/>
</dbReference>
<evidence type="ECO:0000256" key="1">
    <source>
        <dbReference type="ARBA" id="ARBA00004370"/>
    </source>
</evidence>
<dbReference type="Gene3D" id="1.10.287.950">
    <property type="entry name" value="Methyl-accepting chemotaxis protein"/>
    <property type="match status" value="1"/>
</dbReference>
<evidence type="ECO:0000256" key="4">
    <source>
        <dbReference type="PROSITE-ProRule" id="PRU00284"/>
    </source>
</evidence>
<evidence type="ECO:0000259" key="7">
    <source>
        <dbReference type="PROSITE" id="PS50885"/>
    </source>
</evidence>
<dbReference type="Pfam" id="PF00015">
    <property type="entry name" value="MCPsignal"/>
    <property type="match status" value="1"/>
</dbReference>
<proteinExistence type="inferred from homology"/>
<gene>
    <name evidence="8" type="ORF">OQ273_20920</name>
</gene>
<comment type="caution">
    <text evidence="8">The sequence shown here is derived from an EMBL/GenBank/DDBJ whole genome shotgun (WGS) entry which is preliminary data.</text>
</comment>
<keyword evidence="2" id="KW-0145">Chemotaxis</keyword>
<dbReference type="EMBL" id="JAPJZI010000001">
    <property type="protein sequence ID" value="MDA5401050.1"/>
    <property type="molecule type" value="Genomic_DNA"/>
</dbReference>
<dbReference type="PROSITE" id="PS50885">
    <property type="entry name" value="HAMP"/>
    <property type="match status" value="2"/>
</dbReference>
<dbReference type="Gene3D" id="6.10.340.10">
    <property type="match status" value="1"/>
</dbReference>
<name>A0A9X3ZJX2_9HYPH</name>
<accession>A0A9X3ZJX2</accession>
<dbReference type="SMART" id="SM00283">
    <property type="entry name" value="MA"/>
    <property type="match status" value="1"/>
</dbReference>
<dbReference type="SUPFAM" id="SSF58104">
    <property type="entry name" value="Methyl-accepting chemotaxis protein (MCP) signaling domain"/>
    <property type="match status" value="1"/>
</dbReference>
<dbReference type="InterPro" id="IPR051310">
    <property type="entry name" value="MCP_chemotaxis"/>
</dbReference>
<dbReference type="CDD" id="cd11386">
    <property type="entry name" value="MCP_signal"/>
    <property type="match status" value="1"/>
</dbReference>
<dbReference type="CDD" id="cd06225">
    <property type="entry name" value="HAMP"/>
    <property type="match status" value="1"/>
</dbReference>
<evidence type="ECO:0000256" key="3">
    <source>
        <dbReference type="ARBA" id="ARBA00029447"/>
    </source>
</evidence>
<evidence type="ECO:0000256" key="2">
    <source>
        <dbReference type="ARBA" id="ARBA00022500"/>
    </source>
</evidence>
<feature type="region of interest" description="Disordered" evidence="5">
    <location>
        <begin position="511"/>
        <end position="530"/>
    </location>
</feature>
<dbReference type="GO" id="GO:0007165">
    <property type="term" value="P:signal transduction"/>
    <property type="evidence" value="ECO:0007669"/>
    <property type="project" value="UniProtKB-KW"/>
</dbReference>
<comment type="similarity">
    <text evidence="3">Belongs to the methyl-accepting chemotaxis (MCP) protein family.</text>
</comment>
<evidence type="ECO:0000313" key="8">
    <source>
        <dbReference type="EMBL" id="MDA5401050.1"/>
    </source>
</evidence>
<evidence type="ECO:0000259" key="6">
    <source>
        <dbReference type="PROSITE" id="PS50111"/>
    </source>
</evidence>
<dbReference type="Proteomes" id="UP001151234">
    <property type="component" value="Unassembled WGS sequence"/>
</dbReference>
<comment type="subcellular location">
    <subcellularLocation>
        <location evidence="1">Membrane</location>
    </subcellularLocation>
</comment>
<dbReference type="SMART" id="SM00304">
    <property type="entry name" value="HAMP"/>
    <property type="match status" value="2"/>
</dbReference>
<dbReference type="RefSeq" id="WP_267992860.1">
    <property type="nucleotide sequence ID" value="NZ_JAPJZI010000001.1"/>
</dbReference>
<feature type="domain" description="Methyl-accepting transducer" evidence="6">
    <location>
        <begin position="498"/>
        <end position="727"/>
    </location>
</feature>
<dbReference type="Pfam" id="PF00672">
    <property type="entry name" value="HAMP"/>
    <property type="match status" value="1"/>
</dbReference>
<dbReference type="PANTHER" id="PTHR43531">
    <property type="entry name" value="PROTEIN ICFG"/>
    <property type="match status" value="1"/>
</dbReference>
<feature type="domain" description="HAMP" evidence="7">
    <location>
        <begin position="441"/>
        <end position="493"/>
    </location>
</feature>